<keyword evidence="3" id="KW-0804">Transcription</keyword>
<dbReference type="InterPro" id="IPR036390">
    <property type="entry name" value="WH_DNA-bd_sf"/>
</dbReference>
<dbReference type="PROSITE" id="PS51118">
    <property type="entry name" value="HTH_HXLR"/>
    <property type="match status" value="1"/>
</dbReference>
<proteinExistence type="predicted"/>
<evidence type="ECO:0000259" key="4">
    <source>
        <dbReference type="PROSITE" id="PS51118"/>
    </source>
</evidence>
<dbReference type="GO" id="GO:0003677">
    <property type="term" value="F:DNA binding"/>
    <property type="evidence" value="ECO:0007669"/>
    <property type="project" value="UniProtKB-KW"/>
</dbReference>
<evidence type="ECO:0000313" key="5">
    <source>
        <dbReference type="EMBL" id="CRK82816.1"/>
    </source>
</evidence>
<dbReference type="STRING" id="1499688.BN000_02766"/>
<dbReference type="Gene3D" id="1.10.10.10">
    <property type="entry name" value="Winged helix-like DNA-binding domain superfamily/Winged helix DNA-binding domain"/>
    <property type="match status" value="1"/>
</dbReference>
<dbReference type="Pfam" id="PF01638">
    <property type="entry name" value="HxlR"/>
    <property type="match status" value="1"/>
</dbReference>
<dbReference type="SUPFAM" id="SSF46785">
    <property type="entry name" value="Winged helix' DNA-binding domain"/>
    <property type="match status" value="1"/>
</dbReference>
<keyword evidence="6" id="KW-1185">Reference proteome</keyword>
<dbReference type="PANTHER" id="PTHR33204:SF37">
    <property type="entry name" value="HTH-TYPE TRANSCRIPTIONAL REGULATOR YODB"/>
    <property type="match status" value="1"/>
</dbReference>
<name>A0A0U1NXX2_9BACI</name>
<dbReference type="Proteomes" id="UP000199087">
    <property type="component" value="Unassembled WGS sequence"/>
</dbReference>
<evidence type="ECO:0000256" key="1">
    <source>
        <dbReference type="ARBA" id="ARBA00023015"/>
    </source>
</evidence>
<gene>
    <name evidence="5" type="ORF">BN000_02766</name>
</gene>
<protein>
    <submittedName>
        <fullName evidence="5">HxlR family transcriptional regulator</fullName>
    </submittedName>
</protein>
<feature type="domain" description="HTH hxlR-type" evidence="4">
    <location>
        <begin position="21"/>
        <end position="119"/>
    </location>
</feature>
<keyword evidence="2" id="KW-0238">DNA-binding</keyword>
<dbReference type="AlphaFoldDB" id="A0A0U1NXX2"/>
<dbReference type="InterPro" id="IPR002577">
    <property type="entry name" value="HTH_HxlR"/>
</dbReference>
<organism evidence="5 6">
    <name type="scientific">Neobacillus massiliamazoniensis</name>
    <dbReference type="NCBI Taxonomy" id="1499688"/>
    <lineage>
        <taxon>Bacteria</taxon>
        <taxon>Bacillati</taxon>
        <taxon>Bacillota</taxon>
        <taxon>Bacilli</taxon>
        <taxon>Bacillales</taxon>
        <taxon>Bacillaceae</taxon>
        <taxon>Neobacillus</taxon>
    </lineage>
</organism>
<sequence>MSEQIKHNCLPQSENEMQPICVNFHSAIEFIGKRWMGAVIYTLIKGPKRYNEIISSIPGISDRLLTERLRDLEKEGLIIKRMIDNSPKKVEYELTSEGKGLEEVIHVLMKWVKNREKSR</sequence>
<reference evidence="6" key="1">
    <citation type="submission" date="2015-05" db="EMBL/GenBank/DDBJ databases">
        <authorList>
            <person name="Urmite Genomes"/>
        </authorList>
    </citation>
    <scope>NUCLEOTIDE SEQUENCE [LARGE SCALE GENOMIC DNA]</scope>
    <source>
        <strain evidence="6">LF1</strain>
    </source>
</reference>
<dbReference type="RefSeq" id="WP_245640426.1">
    <property type="nucleotide sequence ID" value="NZ_CVRB01000003.1"/>
</dbReference>
<accession>A0A0U1NXX2</accession>
<dbReference type="InterPro" id="IPR036388">
    <property type="entry name" value="WH-like_DNA-bd_sf"/>
</dbReference>
<dbReference type="PANTHER" id="PTHR33204">
    <property type="entry name" value="TRANSCRIPTIONAL REGULATOR, MARR FAMILY"/>
    <property type="match status" value="1"/>
</dbReference>
<evidence type="ECO:0000256" key="2">
    <source>
        <dbReference type="ARBA" id="ARBA00023125"/>
    </source>
</evidence>
<evidence type="ECO:0000256" key="3">
    <source>
        <dbReference type="ARBA" id="ARBA00023163"/>
    </source>
</evidence>
<evidence type="ECO:0000313" key="6">
    <source>
        <dbReference type="Proteomes" id="UP000199087"/>
    </source>
</evidence>
<dbReference type="EMBL" id="CVRB01000003">
    <property type="protein sequence ID" value="CRK82816.1"/>
    <property type="molecule type" value="Genomic_DNA"/>
</dbReference>
<keyword evidence="1" id="KW-0805">Transcription regulation</keyword>